<feature type="compositionally biased region" description="Basic and acidic residues" evidence="1">
    <location>
        <begin position="57"/>
        <end position="72"/>
    </location>
</feature>
<dbReference type="GeneID" id="37269128"/>
<sequence length="299" mass="32475">MPHKRSKFSARVAQRAASSNAAPSGAADLAHMTELPKGAMRVLDAAKVQAAFRARKAAGERQSAEDVGPKEKERLKALARAKEKGKAKATEEELKIRPGERLGDFNRRVEQTLAPELAATVKAGRTKRKREQQAAALQGGPSKAAKVLDDDGPHVCKDPSRCTVHHETWTAREPPAGKGKGKPAEPDKAELKRKRQAMQGAAEGEWAAVGTRKLNDVALAPPTLTRAPRGESDAARARKVALAQAMGRPAPAEAKVRLPEPLVRGGEGGLRREEELRKERERAVREYRKMKFGRETRGA</sequence>
<feature type="region of interest" description="Disordered" evidence="1">
    <location>
        <begin position="52"/>
        <end position="72"/>
    </location>
</feature>
<dbReference type="InterPro" id="IPR026680">
    <property type="entry name" value="CCDC137"/>
</dbReference>
<dbReference type="PANTHER" id="PTHR21838:SF2">
    <property type="entry name" value="COILED-COIL DOMAIN-CONTAINING PROTEIN 137"/>
    <property type="match status" value="1"/>
</dbReference>
<dbReference type="EMBL" id="KZ819285">
    <property type="protein sequence ID" value="PWO00494.1"/>
    <property type="molecule type" value="Genomic_DNA"/>
</dbReference>
<protein>
    <submittedName>
        <fullName evidence="2">Uncharacterized protein</fullName>
    </submittedName>
</protein>
<proteinExistence type="predicted"/>
<feature type="region of interest" description="Disordered" evidence="1">
    <location>
        <begin position="167"/>
        <end position="205"/>
    </location>
</feature>
<feature type="compositionally biased region" description="Low complexity" evidence="1">
    <location>
        <begin position="16"/>
        <end position="27"/>
    </location>
</feature>
<feature type="region of interest" description="Disordered" evidence="1">
    <location>
        <begin position="1"/>
        <end position="28"/>
    </location>
</feature>
<feature type="region of interest" description="Disordered" evidence="1">
    <location>
        <begin position="122"/>
        <end position="154"/>
    </location>
</feature>
<name>A0A316ZJN1_9BASI</name>
<gene>
    <name evidence="2" type="ORF">FA09DRAFT_327924</name>
</gene>
<dbReference type="STRING" id="58919.A0A316ZJN1"/>
<keyword evidence="3" id="KW-1185">Reference proteome</keyword>
<evidence type="ECO:0000313" key="3">
    <source>
        <dbReference type="Proteomes" id="UP000245946"/>
    </source>
</evidence>
<reference evidence="2 3" key="1">
    <citation type="journal article" date="2018" name="Mol. Biol. Evol.">
        <title>Broad Genomic Sampling Reveals a Smut Pathogenic Ancestry of the Fungal Clade Ustilaginomycotina.</title>
        <authorList>
            <person name="Kijpornyongpan T."/>
            <person name="Mondo S.J."/>
            <person name="Barry K."/>
            <person name="Sandor L."/>
            <person name="Lee J."/>
            <person name="Lipzen A."/>
            <person name="Pangilinan J."/>
            <person name="LaButti K."/>
            <person name="Hainaut M."/>
            <person name="Henrissat B."/>
            <person name="Grigoriev I.V."/>
            <person name="Spatafora J.W."/>
            <person name="Aime M.C."/>
        </authorList>
    </citation>
    <scope>NUCLEOTIDE SEQUENCE [LARGE SCALE GENOMIC DNA]</scope>
    <source>
        <strain evidence="2 3">MCA 4186</strain>
    </source>
</reference>
<accession>A0A316ZJN1</accession>
<dbReference type="PANTHER" id="PTHR21838">
    <property type="entry name" value="COILED-COIL DOMAIN-CONTAINING PROTEIN 137"/>
    <property type="match status" value="1"/>
</dbReference>
<dbReference type="GO" id="GO:0005634">
    <property type="term" value="C:nucleus"/>
    <property type="evidence" value="ECO:0007669"/>
    <property type="project" value="TreeGrafter"/>
</dbReference>
<dbReference type="RefSeq" id="XP_025600772.1">
    <property type="nucleotide sequence ID" value="XM_025741584.1"/>
</dbReference>
<organism evidence="2 3">
    <name type="scientific">Tilletiopsis washingtonensis</name>
    <dbReference type="NCBI Taxonomy" id="58919"/>
    <lineage>
        <taxon>Eukaryota</taxon>
        <taxon>Fungi</taxon>
        <taxon>Dikarya</taxon>
        <taxon>Basidiomycota</taxon>
        <taxon>Ustilaginomycotina</taxon>
        <taxon>Exobasidiomycetes</taxon>
        <taxon>Entylomatales</taxon>
        <taxon>Entylomatales incertae sedis</taxon>
        <taxon>Tilletiopsis</taxon>
    </lineage>
</organism>
<dbReference type="Proteomes" id="UP000245946">
    <property type="component" value="Unassembled WGS sequence"/>
</dbReference>
<evidence type="ECO:0000256" key="1">
    <source>
        <dbReference type="SAM" id="MobiDB-lite"/>
    </source>
</evidence>
<dbReference type="OrthoDB" id="5876637at2759"/>
<dbReference type="AlphaFoldDB" id="A0A316ZJN1"/>
<evidence type="ECO:0000313" key="2">
    <source>
        <dbReference type="EMBL" id="PWO00494.1"/>
    </source>
</evidence>